<evidence type="ECO:0000313" key="2">
    <source>
        <dbReference type="Proteomes" id="UP000008631"/>
    </source>
</evidence>
<dbReference type="HOGENOM" id="CLU_711294_0_0_0"/>
<protein>
    <submittedName>
        <fullName evidence="1">Uncharacterized protein</fullName>
    </submittedName>
</protein>
<dbReference type="Proteomes" id="UP000008631">
    <property type="component" value="Chromosome"/>
</dbReference>
<dbReference type="OrthoDB" id="277106at2"/>
<name>E8QZS3_ISOPI</name>
<evidence type="ECO:0000313" key="1">
    <source>
        <dbReference type="EMBL" id="ADV63214.1"/>
    </source>
</evidence>
<dbReference type="InParanoid" id="E8QZS3"/>
<organism evidence="1 2">
    <name type="scientific">Isosphaera pallida (strain ATCC 43644 / DSM 9630 / IS1B)</name>
    <dbReference type="NCBI Taxonomy" id="575540"/>
    <lineage>
        <taxon>Bacteria</taxon>
        <taxon>Pseudomonadati</taxon>
        <taxon>Planctomycetota</taxon>
        <taxon>Planctomycetia</taxon>
        <taxon>Isosphaerales</taxon>
        <taxon>Isosphaeraceae</taxon>
        <taxon>Isosphaera</taxon>
    </lineage>
</organism>
<reference key="1">
    <citation type="submission" date="2010-11" db="EMBL/GenBank/DDBJ databases">
        <title>The complete sequence of chromosome of Isophaera pallida ATCC 43644.</title>
        <authorList>
            <consortium name="US DOE Joint Genome Institute (JGI-PGF)"/>
            <person name="Lucas S."/>
            <person name="Copeland A."/>
            <person name="Lapidus A."/>
            <person name="Bruce D."/>
            <person name="Goodwin L."/>
            <person name="Pitluck S."/>
            <person name="Kyrpides N."/>
            <person name="Mavromatis K."/>
            <person name="Pagani I."/>
            <person name="Ivanova N."/>
            <person name="Saunders E."/>
            <person name="Brettin T."/>
            <person name="Detter J.C."/>
            <person name="Han C."/>
            <person name="Tapia R."/>
            <person name="Land M."/>
            <person name="Hauser L."/>
            <person name="Markowitz V."/>
            <person name="Cheng J.-F."/>
            <person name="Hugenholtz P."/>
            <person name="Woyke T."/>
            <person name="Wu D."/>
            <person name="Eisen J.A."/>
        </authorList>
    </citation>
    <scope>NUCLEOTIDE SEQUENCE</scope>
    <source>
        <strain>ATCC 43644</strain>
    </source>
</reference>
<keyword evidence="2" id="KW-1185">Reference proteome</keyword>
<sequence length="388" mass="42091">MPRVVRQFRFLEDGWPLGLELVRWPEVFEGDLTPAGAAARERLRARLAMASRSDGSFRLTLPAAGPVGSRPPSKRGVGVDIWAERPWLAAQGEGAALVAAEGPGGDCRVEWEAWGTIWLSGVWSRGLATLASTKTSTPPRARASLTDHGRAAWVEWAGPPSRVEGLAGATRLRTRRGVVWSALDRLAFLYDLIERPAAAASSPLTLSWSWELGNGVRAELVSDETGLATGARLTTRTNDATGDSPSDALVQLVGETAPQSAGVELRLLLQNDQSSTNLPARLEACLTLPVGRRRAVLPLMLSWNPTRHSRRRLAETRTLTVTRRSTLLGLDQARAERLRWGESVWLLDFDLHPTGSDLHAALGTPVASARLLGRMNRAGRIERVAALD</sequence>
<dbReference type="KEGG" id="ipa:Isop_2644"/>
<accession>E8QZS3</accession>
<dbReference type="RefSeq" id="WP_013565502.1">
    <property type="nucleotide sequence ID" value="NC_014962.1"/>
</dbReference>
<proteinExistence type="predicted"/>
<dbReference type="EMBL" id="CP002353">
    <property type="protein sequence ID" value="ADV63214.1"/>
    <property type="molecule type" value="Genomic_DNA"/>
</dbReference>
<dbReference type="AlphaFoldDB" id="E8QZS3"/>
<gene>
    <name evidence="1" type="ordered locus">Isop_2644</name>
</gene>
<reference evidence="1 2" key="2">
    <citation type="journal article" date="2011" name="Stand. Genomic Sci.">
        <title>Complete genome sequence of Isosphaera pallida type strain (IS1B).</title>
        <authorList>
            <consortium name="US DOE Joint Genome Institute (JGI-PGF)"/>
            <person name="Goker M."/>
            <person name="Cleland D."/>
            <person name="Saunders E."/>
            <person name="Lapidus A."/>
            <person name="Nolan M."/>
            <person name="Lucas S."/>
            <person name="Hammon N."/>
            <person name="Deshpande S."/>
            <person name="Cheng J.F."/>
            <person name="Tapia R."/>
            <person name="Han C."/>
            <person name="Goodwin L."/>
            <person name="Pitluck S."/>
            <person name="Liolios K."/>
            <person name="Pagani I."/>
            <person name="Ivanova N."/>
            <person name="Mavromatis K."/>
            <person name="Pati A."/>
            <person name="Chen A."/>
            <person name="Palaniappan K."/>
            <person name="Land M."/>
            <person name="Hauser L."/>
            <person name="Chang Y.J."/>
            <person name="Jeffries C.D."/>
            <person name="Detter J.C."/>
            <person name="Beck B."/>
            <person name="Woyke T."/>
            <person name="Bristow J."/>
            <person name="Eisen J.A."/>
            <person name="Markowitz V."/>
            <person name="Hugenholtz P."/>
            <person name="Kyrpides N.C."/>
            <person name="Klenk H.P."/>
        </authorList>
    </citation>
    <scope>NUCLEOTIDE SEQUENCE [LARGE SCALE GENOMIC DNA]</scope>
    <source>
        <strain evidence="2">ATCC 43644 / DSM 9630 / IS1B</strain>
    </source>
</reference>